<feature type="transmembrane region" description="Helical" evidence="1">
    <location>
        <begin position="61"/>
        <end position="78"/>
    </location>
</feature>
<evidence type="ECO:0000313" key="2">
    <source>
        <dbReference type="EMBL" id="KAK1421894.1"/>
    </source>
</evidence>
<keyword evidence="1" id="KW-0472">Membrane</keyword>
<dbReference type="Proteomes" id="UP001229421">
    <property type="component" value="Unassembled WGS sequence"/>
</dbReference>
<dbReference type="AlphaFoldDB" id="A0AAD8NUW5"/>
<evidence type="ECO:0000313" key="3">
    <source>
        <dbReference type="Proteomes" id="UP001229421"/>
    </source>
</evidence>
<proteinExistence type="predicted"/>
<protein>
    <submittedName>
        <fullName evidence="2">Uncharacterized protein</fullName>
    </submittedName>
</protein>
<name>A0AAD8NUW5_TARER</name>
<keyword evidence="1" id="KW-1133">Transmembrane helix</keyword>
<accession>A0AAD8NUW5</accession>
<dbReference type="EMBL" id="JAUHHV010000006">
    <property type="protein sequence ID" value="KAK1421894.1"/>
    <property type="molecule type" value="Genomic_DNA"/>
</dbReference>
<comment type="caution">
    <text evidence="2">The sequence shown here is derived from an EMBL/GenBank/DDBJ whole genome shotgun (WGS) entry which is preliminary data.</text>
</comment>
<reference evidence="2" key="1">
    <citation type="journal article" date="2023" name="bioRxiv">
        <title>Improved chromosome-level genome assembly for marigold (Tagetes erecta).</title>
        <authorList>
            <person name="Jiang F."/>
            <person name="Yuan L."/>
            <person name="Wang S."/>
            <person name="Wang H."/>
            <person name="Xu D."/>
            <person name="Wang A."/>
            <person name="Fan W."/>
        </authorList>
    </citation>
    <scope>NUCLEOTIDE SEQUENCE</scope>
    <source>
        <strain evidence="2">WSJ</strain>
        <tissue evidence="2">Leaf</tissue>
    </source>
</reference>
<organism evidence="2 3">
    <name type="scientific">Tagetes erecta</name>
    <name type="common">African marigold</name>
    <dbReference type="NCBI Taxonomy" id="13708"/>
    <lineage>
        <taxon>Eukaryota</taxon>
        <taxon>Viridiplantae</taxon>
        <taxon>Streptophyta</taxon>
        <taxon>Embryophyta</taxon>
        <taxon>Tracheophyta</taxon>
        <taxon>Spermatophyta</taxon>
        <taxon>Magnoliopsida</taxon>
        <taxon>eudicotyledons</taxon>
        <taxon>Gunneridae</taxon>
        <taxon>Pentapetalae</taxon>
        <taxon>asterids</taxon>
        <taxon>campanulids</taxon>
        <taxon>Asterales</taxon>
        <taxon>Asteraceae</taxon>
        <taxon>Asteroideae</taxon>
        <taxon>Heliantheae alliance</taxon>
        <taxon>Tageteae</taxon>
        <taxon>Tagetes</taxon>
    </lineage>
</organism>
<dbReference type="PANTHER" id="PTHR33306">
    <property type="entry name" value="EXPRESSED PROTEIN-RELATED-RELATED"/>
    <property type="match status" value="1"/>
</dbReference>
<gene>
    <name evidence="2" type="ORF">QVD17_24611</name>
</gene>
<dbReference type="PANTHER" id="PTHR33306:SF29">
    <property type="match status" value="1"/>
</dbReference>
<keyword evidence="3" id="KW-1185">Reference proteome</keyword>
<keyword evidence="1" id="KW-0812">Transmembrane</keyword>
<sequence>MGWFVREGRSELSWVDQTFGSVSAPPMQLLAFLGLVILLMYMSTNSELKEHVEREKMGLKLLLYLLPLVLFLITYVIMRNRLSYTVQTTESAKQDGCSPWGVALIVILVLVLVKYHS</sequence>
<feature type="transmembrane region" description="Helical" evidence="1">
    <location>
        <begin position="20"/>
        <end position="41"/>
    </location>
</feature>
<evidence type="ECO:0000256" key="1">
    <source>
        <dbReference type="SAM" id="Phobius"/>
    </source>
</evidence>
<feature type="transmembrane region" description="Helical" evidence="1">
    <location>
        <begin position="98"/>
        <end position="115"/>
    </location>
</feature>